<evidence type="ECO:0000313" key="2">
    <source>
        <dbReference type="EMBL" id="MBW7460454.1"/>
    </source>
</evidence>
<dbReference type="PANTHER" id="PTHR43319">
    <property type="entry name" value="BETA-LACTAMASE-RELATED"/>
    <property type="match status" value="1"/>
</dbReference>
<feature type="domain" description="Beta-lactamase-related" evidence="1">
    <location>
        <begin position="9"/>
        <end position="204"/>
    </location>
</feature>
<dbReference type="PANTHER" id="PTHR43319:SF3">
    <property type="entry name" value="BETA-LACTAMASE-RELATED DOMAIN-CONTAINING PROTEIN"/>
    <property type="match status" value="1"/>
</dbReference>
<comment type="caution">
    <text evidence="2">The sequence shown here is derived from an EMBL/GenBank/DDBJ whole genome shotgun (WGS) entry which is preliminary data.</text>
</comment>
<dbReference type="SUPFAM" id="SSF56601">
    <property type="entry name" value="beta-lactamase/transpeptidase-like"/>
    <property type="match status" value="1"/>
</dbReference>
<dbReference type="InterPro" id="IPR012338">
    <property type="entry name" value="Beta-lactam/transpept-like"/>
</dbReference>
<keyword evidence="3" id="KW-1185">Reference proteome</keyword>
<gene>
    <name evidence="2" type="ORF">K0U00_40965</name>
</gene>
<dbReference type="Proteomes" id="UP001519887">
    <property type="component" value="Unassembled WGS sequence"/>
</dbReference>
<accession>A0ABS7CHY1</accession>
<dbReference type="InterPro" id="IPR001466">
    <property type="entry name" value="Beta-lactam-related"/>
</dbReference>
<organism evidence="2 3">
    <name type="scientific">Paenibacillus sepulcri</name>
    <dbReference type="NCBI Taxonomy" id="359917"/>
    <lineage>
        <taxon>Bacteria</taxon>
        <taxon>Bacillati</taxon>
        <taxon>Bacillota</taxon>
        <taxon>Bacilli</taxon>
        <taxon>Bacillales</taxon>
        <taxon>Paenibacillaceae</taxon>
        <taxon>Paenibacillus</taxon>
    </lineage>
</organism>
<protein>
    <submittedName>
        <fullName evidence="2">Beta-lactamase family protein</fullName>
    </submittedName>
</protein>
<dbReference type="EMBL" id="JAHZIK010002239">
    <property type="protein sequence ID" value="MBW7460454.1"/>
    <property type="molecule type" value="Genomic_DNA"/>
</dbReference>
<dbReference type="Pfam" id="PF00144">
    <property type="entry name" value="Beta-lactamase"/>
    <property type="match status" value="1"/>
</dbReference>
<evidence type="ECO:0000259" key="1">
    <source>
        <dbReference type="Pfam" id="PF00144"/>
    </source>
</evidence>
<feature type="non-terminal residue" evidence="2">
    <location>
        <position position="206"/>
    </location>
</feature>
<sequence>MEAIQNQVQSLLDELTGSGREDGVQVAVYHHGVLIVNACSGTADRKTGQPVDENTLFVAMSCSKGITATVIHMLAQQGKLDYDDRIADYWPAFAVNGKQDITIRHVLRHEAGIPQMPENSTLDMICNWDEIIGEVERLTPVWEPGTKTGYHGFTFGWILGEIAQRADGRPFAQIVCEEICKPLGISVELYFGAPEAAEPRIAKLSG</sequence>
<reference evidence="2 3" key="1">
    <citation type="submission" date="2021-07" db="EMBL/GenBank/DDBJ databases">
        <title>Paenibacillus radiodurans sp. nov., isolated from the southeastern edge of Tengger Desert.</title>
        <authorList>
            <person name="Zhang G."/>
        </authorList>
    </citation>
    <scope>NUCLEOTIDE SEQUENCE [LARGE SCALE GENOMIC DNA]</scope>
    <source>
        <strain evidence="2 3">CCM 7311</strain>
    </source>
</reference>
<dbReference type="InterPro" id="IPR052907">
    <property type="entry name" value="Beta-lactamase/esterase"/>
</dbReference>
<name>A0ABS7CHY1_9BACL</name>
<proteinExistence type="predicted"/>
<dbReference type="Gene3D" id="3.40.710.10">
    <property type="entry name" value="DD-peptidase/beta-lactamase superfamily"/>
    <property type="match status" value="1"/>
</dbReference>
<evidence type="ECO:0000313" key="3">
    <source>
        <dbReference type="Proteomes" id="UP001519887"/>
    </source>
</evidence>